<reference evidence="2 3" key="1">
    <citation type="journal article" date="2024" name="Science">
        <title>Giant polyketide synthase enzymes in the biosynthesis of giant marine polyether toxins.</title>
        <authorList>
            <person name="Fallon T.R."/>
            <person name="Shende V.V."/>
            <person name="Wierzbicki I.H."/>
            <person name="Pendleton A.L."/>
            <person name="Watervoot N.F."/>
            <person name="Auber R.P."/>
            <person name="Gonzalez D.J."/>
            <person name="Wisecaver J.H."/>
            <person name="Moore B.S."/>
        </authorList>
    </citation>
    <scope>NUCLEOTIDE SEQUENCE [LARGE SCALE GENOMIC DNA]</scope>
    <source>
        <strain evidence="2 3">12B1</strain>
    </source>
</reference>
<evidence type="ECO:0000256" key="1">
    <source>
        <dbReference type="SAM" id="SignalP"/>
    </source>
</evidence>
<dbReference type="PANTHER" id="PTHR37490">
    <property type="entry name" value="EXPRESSED PROTEIN"/>
    <property type="match status" value="1"/>
</dbReference>
<keyword evidence="1" id="KW-0732">Signal</keyword>
<dbReference type="Proteomes" id="UP001515480">
    <property type="component" value="Unassembled WGS sequence"/>
</dbReference>
<evidence type="ECO:0000313" key="3">
    <source>
        <dbReference type="Proteomes" id="UP001515480"/>
    </source>
</evidence>
<comment type="caution">
    <text evidence="2">The sequence shown here is derived from an EMBL/GenBank/DDBJ whole genome shotgun (WGS) entry which is preliminary data.</text>
</comment>
<sequence length="374" mass="42175">MHNVLSRVRWTTHLTTHRDALLLLLLLLLLAAAAAARCCLPSLRRRRRQTDGEGDALALLSAERRADPPSSPSRAGWRTRAAVLVAAVAVGCVGGAARREWWRRECDLVVAHCDEDVRWVLRAAHHYRRVFLYTKCNATLPRALPANLRVLRLPNVGSCDFAYLSHVAAQYASLAELTLFCKGSATPADCNPGWAQRPRFWLLEPPPYAFAAPFGPVSVRDIHAEGRPLPWAYFHASNGFRREAAEHFHLHNWLFTNHRSRRAPNQFVRSGFANMSAWLSHTFGAPLALWLLDRHQFMHFRGNFAAERANLWRYPCGLYEAMRRQQAHANEEVDHFIERTWGLLLTTPEVPCPLLEARAGAWAGSAACPEHAPS</sequence>
<name>A0AB34KAL3_PRYPA</name>
<accession>A0AB34KAL3</accession>
<organism evidence="2 3">
    <name type="scientific">Prymnesium parvum</name>
    <name type="common">Toxic golden alga</name>
    <dbReference type="NCBI Taxonomy" id="97485"/>
    <lineage>
        <taxon>Eukaryota</taxon>
        <taxon>Haptista</taxon>
        <taxon>Haptophyta</taxon>
        <taxon>Prymnesiophyceae</taxon>
        <taxon>Prymnesiales</taxon>
        <taxon>Prymnesiaceae</taxon>
        <taxon>Prymnesium</taxon>
    </lineage>
</organism>
<dbReference type="PANTHER" id="PTHR37490:SF1">
    <property type="entry name" value="GLYCOSYLTRANSFERASE 2-LIKE DOMAIN-CONTAINING PROTEIN"/>
    <property type="match status" value="1"/>
</dbReference>
<evidence type="ECO:0008006" key="4">
    <source>
        <dbReference type="Google" id="ProtNLM"/>
    </source>
</evidence>
<keyword evidence="3" id="KW-1185">Reference proteome</keyword>
<protein>
    <recommendedName>
        <fullName evidence="4">Protein xylosyltransferase</fullName>
    </recommendedName>
</protein>
<evidence type="ECO:0000313" key="2">
    <source>
        <dbReference type="EMBL" id="KAL1530929.1"/>
    </source>
</evidence>
<feature type="chain" id="PRO_5044250908" description="Protein xylosyltransferase" evidence="1">
    <location>
        <begin position="36"/>
        <end position="374"/>
    </location>
</feature>
<feature type="signal peptide" evidence="1">
    <location>
        <begin position="1"/>
        <end position="35"/>
    </location>
</feature>
<proteinExistence type="predicted"/>
<dbReference type="EMBL" id="JBGBPQ010000001">
    <property type="protein sequence ID" value="KAL1530929.1"/>
    <property type="molecule type" value="Genomic_DNA"/>
</dbReference>
<dbReference type="AlphaFoldDB" id="A0AB34KAL3"/>
<gene>
    <name evidence="2" type="ORF">AB1Y20_001820</name>
</gene>